<name>A0AA36DRK3_CYLNA</name>
<evidence type="ECO:0000313" key="1">
    <source>
        <dbReference type="EMBL" id="CAJ0592400.1"/>
    </source>
</evidence>
<evidence type="ECO:0000313" key="2">
    <source>
        <dbReference type="Proteomes" id="UP001176961"/>
    </source>
</evidence>
<sequence>MIEVFKKFPRNKFDFEGAIVLYSKNLETFYRISFGCGDNLMEEDRAEGYDDYLLYDAYSYNPKCKYTIEEMKGIIKYNDGYLDTIHELVDEDGGMMLVKRSDYMNSGDIRDYLENALDMAGVWVTETYSKAYDVIAEDAEDAEQIAENLAMDDMKLAIPENMDDREITVEQED</sequence>
<dbReference type="Proteomes" id="UP001176961">
    <property type="component" value="Unassembled WGS sequence"/>
</dbReference>
<gene>
    <name evidence="1" type="ORF">CYNAS_LOCUS4383</name>
</gene>
<proteinExistence type="predicted"/>
<dbReference type="EMBL" id="CATQJL010000106">
    <property type="protein sequence ID" value="CAJ0592400.1"/>
    <property type="molecule type" value="Genomic_DNA"/>
</dbReference>
<protein>
    <submittedName>
        <fullName evidence="1">Uncharacterized protein</fullName>
    </submittedName>
</protein>
<dbReference type="AlphaFoldDB" id="A0AA36DRK3"/>
<accession>A0AA36DRK3</accession>
<reference evidence="1" key="1">
    <citation type="submission" date="2023-07" db="EMBL/GenBank/DDBJ databases">
        <authorList>
            <consortium name="CYATHOMIX"/>
        </authorList>
    </citation>
    <scope>NUCLEOTIDE SEQUENCE</scope>
    <source>
        <strain evidence="1">N/A</strain>
    </source>
</reference>
<keyword evidence="2" id="KW-1185">Reference proteome</keyword>
<comment type="caution">
    <text evidence="1">The sequence shown here is derived from an EMBL/GenBank/DDBJ whole genome shotgun (WGS) entry which is preliminary data.</text>
</comment>
<organism evidence="1 2">
    <name type="scientific">Cylicocyclus nassatus</name>
    <name type="common">Nematode worm</name>
    <dbReference type="NCBI Taxonomy" id="53992"/>
    <lineage>
        <taxon>Eukaryota</taxon>
        <taxon>Metazoa</taxon>
        <taxon>Ecdysozoa</taxon>
        <taxon>Nematoda</taxon>
        <taxon>Chromadorea</taxon>
        <taxon>Rhabditida</taxon>
        <taxon>Rhabditina</taxon>
        <taxon>Rhabditomorpha</taxon>
        <taxon>Strongyloidea</taxon>
        <taxon>Strongylidae</taxon>
        <taxon>Cylicocyclus</taxon>
    </lineage>
</organism>